<dbReference type="EMBL" id="QGDT01000015">
    <property type="protein sequence ID" value="PWJ55007.1"/>
    <property type="molecule type" value="Genomic_DNA"/>
</dbReference>
<dbReference type="InterPro" id="IPR022655">
    <property type="entry name" value="DUF1553"/>
</dbReference>
<dbReference type="GO" id="GO:0020037">
    <property type="term" value="F:heme binding"/>
    <property type="evidence" value="ECO:0007669"/>
    <property type="project" value="InterPro"/>
</dbReference>
<dbReference type="Pfam" id="PF07587">
    <property type="entry name" value="PSD1"/>
    <property type="match status" value="1"/>
</dbReference>
<dbReference type="SUPFAM" id="SSF46626">
    <property type="entry name" value="Cytochrome c"/>
    <property type="match status" value="1"/>
</dbReference>
<dbReference type="OrthoDB" id="1450284at2"/>
<dbReference type="Pfam" id="PF13385">
    <property type="entry name" value="Laminin_G_3"/>
    <property type="match status" value="1"/>
</dbReference>
<dbReference type="InterPro" id="IPR013320">
    <property type="entry name" value="ConA-like_dom_sf"/>
</dbReference>
<comment type="caution">
    <text evidence="4">The sequence shown here is derived from an EMBL/GenBank/DDBJ whole genome shotgun (WGS) entry which is preliminary data.</text>
</comment>
<dbReference type="PANTHER" id="PTHR35889">
    <property type="entry name" value="CYCLOINULO-OLIGOSACCHARIDE FRUCTANOTRANSFERASE-RELATED"/>
    <property type="match status" value="1"/>
</dbReference>
<evidence type="ECO:0000313" key="4">
    <source>
        <dbReference type="EMBL" id="PWJ55007.1"/>
    </source>
</evidence>
<sequence length="1086" mass="122893">MKYNWRISAWPGIGVLFVVLNACQPSLPAEVEVAMETLPERALDYNMDVKPILSDKCFACHGPDEKKQKAGLRLDVAEGAYGELPKNPGKRAIDPGSLRNSEVIRRILSQDPDEVMPTPGSHLTLSDYEKAVLVKWVREGAEYKPHWAFVNPEMPQVPEPKRYGDLVKNPIDQFILSTLEEKELQPSKQADKETLIRRVTLDLTGLPPTLSEIDAFLNDKSENAYEKLVVRLLNSTHYGEQMATNWLDVARFADSHGYTVDRIRDMSPYRDWVIKAFNKNMSYDTFLEWQLAGDLMKGPNEGPPTKEMRIATAFNRNHPQNLEGGIVESEFQTEYVLDRANTVGDGILALSVGCARCHDHKYDPVSQKNYYQLSAFFNNIEEAGQISWDDAMPSPTMLLPTTEQERFMDSIAKVISNLEKSIRVLESQGQPDFEKWISSQAYRKLAAEAMPQAGLQAHFDFDDQELRNKKNQKETAFLTRETGKKEEVALTEGKFGKGALLNGDTWINMGKVGIFNKSEPFTIGVWVNIPKDLKDGVILHKSLAERLYNFRGYHLFIRDGLLEMNLGHVYPSNAITKLSKKPLPSDQWIQLTMTYDGSSRADGLKLYLNGAELDMETKMDQLTKDILFDADKVTQQPGLQIGGWWRGNGFKNGKVDQLLVYNRRLTPYEIRILAQKASWKELASKPATSLSDTEKASLKAYYFSNIYRPIIETQELLKQKRMALASRVEEVQELMVFQESKQPKQAYVRDRGVYDAIGEKVYPNTPERIFRFPENLPKNRLGLAKWMTHPDNPLTARVAVNRYWQMFFGTGIVKTSEDFGNQGELPSHPALLDWLALEFQRTGWDVKRLLKLMVLSATYQQDSRPTKQQLEKDFQNRYLARGPGVRLTAEMMRDNALAASGLLNPEIGGKSIKPYQPDGLWRINGATYVPDTGAVIYKRSLYVIVKRSVPNPTLATFDASARNACTVRRQKTNTPLQALVTLNDPTFVEAAKVLGEKMAQTDDAKGAIVDTYRKLTGRRPNQQELAILLKLRAAELEKMKAKPEKTKGWLNTGQYRVDTRLDPAIVASNAVVASTILNSDATITKR</sequence>
<proteinExistence type="predicted"/>
<evidence type="ECO:0000259" key="1">
    <source>
        <dbReference type="Pfam" id="PF07583"/>
    </source>
</evidence>
<dbReference type="SUPFAM" id="SSF49899">
    <property type="entry name" value="Concanavalin A-like lectins/glucanases"/>
    <property type="match status" value="1"/>
</dbReference>
<evidence type="ECO:0000313" key="5">
    <source>
        <dbReference type="Proteomes" id="UP000245880"/>
    </source>
</evidence>
<gene>
    <name evidence="4" type="ORF">CLV98_11526</name>
</gene>
<dbReference type="GO" id="GO:0005975">
    <property type="term" value="P:carbohydrate metabolic process"/>
    <property type="evidence" value="ECO:0007669"/>
    <property type="project" value="UniProtKB-ARBA"/>
</dbReference>
<feature type="domain" description="DUF1549" evidence="1">
    <location>
        <begin position="170"/>
        <end position="381"/>
    </location>
</feature>
<evidence type="ECO:0000259" key="3">
    <source>
        <dbReference type="Pfam" id="PF07635"/>
    </source>
</evidence>
<dbReference type="RefSeq" id="WP_109677374.1">
    <property type="nucleotide sequence ID" value="NZ_QGDT01000015.1"/>
</dbReference>
<dbReference type="PANTHER" id="PTHR35889:SF3">
    <property type="entry name" value="F-BOX DOMAIN-CONTAINING PROTEIN"/>
    <property type="match status" value="1"/>
</dbReference>
<dbReference type="Gene3D" id="2.60.120.200">
    <property type="match status" value="1"/>
</dbReference>
<dbReference type="Pfam" id="PF07583">
    <property type="entry name" value="PSCyt2"/>
    <property type="match status" value="1"/>
</dbReference>
<organism evidence="4 5">
    <name type="scientific">Dyadobacter jejuensis</name>
    <dbReference type="NCBI Taxonomy" id="1082580"/>
    <lineage>
        <taxon>Bacteria</taxon>
        <taxon>Pseudomonadati</taxon>
        <taxon>Bacteroidota</taxon>
        <taxon>Cytophagia</taxon>
        <taxon>Cytophagales</taxon>
        <taxon>Spirosomataceae</taxon>
        <taxon>Dyadobacter</taxon>
    </lineage>
</organism>
<name>A0A316AXS0_9BACT</name>
<reference evidence="4 5" key="1">
    <citation type="submission" date="2018-03" db="EMBL/GenBank/DDBJ databases">
        <title>Genomic Encyclopedia of Archaeal and Bacterial Type Strains, Phase II (KMG-II): from individual species to whole genera.</title>
        <authorList>
            <person name="Goeker M."/>
        </authorList>
    </citation>
    <scope>NUCLEOTIDE SEQUENCE [LARGE SCALE GENOMIC DNA]</scope>
    <source>
        <strain evidence="4 5">DSM 100346</strain>
    </source>
</reference>
<dbReference type="InterPro" id="IPR036909">
    <property type="entry name" value="Cyt_c-like_dom_sf"/>
</dbReference>
<dbReference type="Proteomes" id="UP000245880">
    <property type="component" value="Unassembled WGS sequence"/>
</dbReference>
<accession>A0A316AXS0</accession>
<protein>
    <submittedName>
        <fullName evidence="4">Cytochrome c</fullName>
    </submittedName>
</protein>
<dbReference type="InterPro" id="IPR011444">
    <property type="entry name" value="DUF1549"/>
</dbReference>
<evidence type="ECO:0000259" key="2">
    <source>
        <dbReference type="Pfam" id="PF07587"/>
    </source>
</evidence>
<feature type="domain" description="DUF1553" evidence="2">
    <location>
        <begin position="779"/>
        <end position="1030"/>
    </location>
</feature>
<dbReference type="InterPro" id="IPR011429">
    <property type="entry name" value="Cyt_c_Planctomycete-type"/>
</dbReference>
<dbReference type="Pfam" id="PF07635">
    <property type="entry name" value="PSCyt1"/>
    <property type="match status" value="1"/>
</dbReference>
<feature type="domain" description="Cytochrome C Planctomycete-type" evidence="3">
    <location>
        <begin position="57"/>
        <end position="119"/>
    </location>
</feature>
<dbReference type="GO" id="GO:0009055">
    <property type="term" value="F:electron transfer activity"/>
    <property type="evidence" value="ECO:0007669"/>
    <property type="project" value="InterPro"/>
</dbReference>
<dbReference type="AlphaFoldDB" id="A0A316AXS0"/>
<keyword evidence="5" id="KW-1185">Reference proteome</keyword>
<dbReference type="GO" id="GO:0004553">
    <property type="term" value="F:hydrolase activity, hydrolyzing O-glycosyl compounds"/>
    <property type="evidence" value="ECO:0007669"/>
    <property type="project" value="UniProtKB-ARBA"/>
</dbReference>